<proteinExistence type="predicted"/>
<sequence>MNLCHAIEELRDCGEVRCGIVEATGMTISRLAEQFDLKPDASIYREISHAQAHKLVEKILYRDLAYGVKIISLGQAQSLTEQFLQGFDIEASQYYTNGDFYLDGTSHGWTSATAWDATFDTGILILSAGKAGCLWVADED</sequence>
<evidence type="ECO:0000313" key="1">
    <source>
        <dbReference type="EMBL" id="MBE9030232.1"/>
    </source>
</evidence>
<dbReference type="AlphaFoldDB" id="A0A928VPM8"/>
<dbReference type="EMBL" id="JADEXQ010000031">
    <property type="protein sequence ID" value="MBE9030232.1"/>
    <property type="molecule type" value="Genomic_DNA"/>
</dbReference>
<reference evidence="1" key="1">
    <citation type="submission" date="2020-10" db="EMBL/GenBank/DDBJ databases">
        <authorList>
            <person name="Castelo-Branco R."/>
            <person name="Eusebio N."/>
            <person name="Adriana R."/>
            <person name="Vieira A."/>
            <person name="Brugerolle De Fraissinette N."/>
            <person name="Rezende De Castro R."/>
            <person name="Schneider M.P."/>
            <person name="Vasconcelos V."/>
            <person name="Leao P.N."/>
        </authorList>
    </citation>
    <scope>NUCLEOTIDE SEQUENCE</scope>
    <source>
        <strain evidence="1">LEGE 11480</strain>
    </source>
</reference>
<name>A0A928VPM8_9CYAN</name>
<protein>
    <submittedName>
        <fullName evidence="1">Uncharacterized protein</fullName>
    </submittedName>
</protein>
<dbReference type="RefSeq" id="WP_264325059.1">
    <property type="nucleotide sequence ID" value="NZ_JADEXQ010000031.1"/>
</dbReference>
<organism evidence="1 2">
    <name type="scientific">Romeriopsis navalis LEGE 11480</name>
    <dbReference type="NCBI Taxonomy" id="2777977"/>
    <lineage>
        <taxon>Bacteria</taxon>
        <taxon>Bacillati</taxon>
        <taxon>Cyanobacteriota</taxon>
        <taxon>Cyanophyceae</taxon>
        <taxon>Leptolyngbyales</taxon>
        <taxon>Leptolyngbyaceae</taxon>
        <taxon>Romeriopsis</taxon>
        <taxon>Romeriopsis navalis</taxon>
    </lineage>
</organism>
<comment type="caution">
    <text evidence="1">The sequence shown here is derived from an EMBL/GenBank/DDBJ whole genome shotgun (WGS) entry which is preliminary data.</text>
</comment>
<evidence type="ECO:0000313" key="2">
    <source>
        <dbReference type="Proteomes" id="UP000625316"/>
    </source>
</evidence>
<keyword evidence="2" id="KW-1185">Reference proteome</keyword>
<accession>A0A928VPM8</accession>
<gene>
    <name evidence="1" type="ORF">IQ266_10870</name>
</gene>
<dbReference type="Proteomes" id="UP000625316">
    <property type="component" value="Unassembled WGS sequence"/>
</dbReference>